<dbReference type="Proteomes" id="UP000218385">
    <property type="component" value="Chromosome"/>
</dbReference>
<name>A0AB33EI67_9PSED</name>
<protein>
    <submittedName>
        <fullName evidence="2">Uncharacterized protein</fullName>
    </submittedName>
</protein>
<dbReference type="AlphaFoldDB" id="A0AB33EI67"/>
<feature type="transmembrane region" description="Helical" evidence="1">
    <location>
        <begin position="162"/>
        <end position="182"/>
    </location>
</feature>
<feature type="transmembrane region" description="Helical" evidence="1">
    <location>
        <begin position="133"/>
        <end position="150"/>
    </location>
</feature>
<evidence type="ECO:0000313" key="2">
    <source>
        <dbReference type="EMBL" id="ATE78981.1"/>
    </source>
</evidence>
<dbReference type="EMBL" id="CP023466">
    <property type="protein sequence ID" value="ATE78981.1"/>
    <property type="molecule type" value="Genomic_DNA"/>
</dbReference>
<feature type="transmembrane region" description="Helical" evidence="1">
    <location>
        <begin position="223"/>
        <end position="241"/>
    </location>
</feature>
<organism evidence="2 3">
    <name type="scientific">Pseudomonas frederiksbergensis</name>
    <dbReference type="NCBI Taxonomy" id="104087"/>
    <lineage>
        <taxon>Bacteria</taxon>
        <taxon>Pseudomonadati</taxon>
        <taxon>Pseudomonadota</taxon>
        <taxon>Gammaproteobacteria</taxon>
        <taxon>Pseudomonadales</taxon>
        <taxon>Pseudomonadaceae</taxon>
        <taxon>Pseudomonas</taxon>
    </lineage>
</organism>
<reference evidence="2 3" key="1">
    <citation type="submission" date="2017-09" db="EMBL/GenBank/DDBJ databases">
        <title>Complete Genome sequence of Lysobacter capsici KNU-15.</title>
        <authorList>
            <person name="Kim M.-C."/>
            <person name="Yi H."/>
            <person name="Lee D.-W."/>
            <person name="Shin J.-H."/>
        </authorList>
    </citation>
    <scope>NUCLEOTIDE SEQUENCE [LARGE SCALE GENOMIC DNA]</scope>
    <source>
        <strain evidence="2 3">KNU-15</strain>
    </source>
</reference>
<evidence type="ECO:0000256" key="1">
    <source>
        <dbReference type="SAM" id="Phobius"/>
    </source>
</evidence>
<sequence>MSSLLMLHKWHKTKSTTWLSASSLIAALSMTFYEINSVYVPIAIVAILAADHSRKIRDTAIVVVPFLIFMAANLYVKQIALTPYAGSEVGSLSAIPETFLKQLFATLPGSFYLSAGKKEYLPHELFSAASTSQLAWGVMLLWSAIAIIVLRHEHTKQPRILMPIFAAGMLLLVPPVLISISAKYQSDLTWGYAHIPVYYQCFGLAFLLAAAVDQLARGAMAKLAMACVPLVGLGIALNWTMNMHQSAVWDSVFREPRDSLVSAMQNGIFDGVRDGDVVLVDGQPMYINGNLIYQTIEKNFSIPNETAISGWFESPPRADAKVYRLVRDPAANNQWIVVAQ</sequence>
<feature type="transmembrane region" description="Helical" evidence="1">
    <location>
        <begin position="60"/>
        <end position="76"/>
    </location>
</feature>
<accession>A0AB33EI67</accession>
<proteinExistence type="predicted"/>
<keyword evidence="1" id="KW-0472">Membrane</keyword>
<feature type="transmembrane region" description="Helical" evidence="1">
    <location>
        <begin position="197"/>
        <end position="216"/>
    </location>
</feature>
<keyword evidence="1" id="KW-0812">Transmembrane</keyword>
<evidence type="ECO:0000313" key="3">
    <source>
        <dbReference type="Proteomes" id="UP000218385"/>
    </source>
</evidence>
<keyword evidence="1" id="KW-1133">Transmembrane helix</keyword>
<gene>
    <name evidence="2" type="ORF">CNN82_22130</name>
</gene>
<feature type="transmembrane region" description="Helical" evidence="1">
    <location>
        <begin position="20"/>
        <end position="48"/>
    </location>
</feature>